<reference evidence="4" key="1">
    <citation type="journal article" date="2019" name="Int. J. Syst. Evol. Microbiol.">
        <title>The Global Catalogue of Microorganisms (GCM) 10K type strain sequencing project: providing services to taxonomists for standard genome sequencing and annotation.</title>
        <authorList>
            <consortium name="The Broad Institute Genomics Platform"/>
            <consortium name="The Broad Institute Genome Sequencing Center for Infectious Disease"/>
            <person name="Wu L."/>
            <person name="Ma J."/>
        </authorList>
    </citation>
    <scope>NUCLEOTIDE SEQUENCE [LARGE SCALE GENOMIC DNA]</scope>
    <source>
        <strain evidence="4">CGMCC 1.16444</strain>
    </source>
</reference>
<dbReference type="Proteomes" id="UP001595796">
    <property type="component" value="Unassembled WGS sequence"/>
</dbReference>
<accession>A0ABV9Z5U3</accession>
<proteinExistence type="predicted"/>
<dbReference type="Pfam" id="PF13439">
    <property type="entry name" value="Glyco_transf_4"/>
    <property type="match status" value="1"/>
</dbReference>
<comment type="caution">
    <text evidence="3">The sequence shown here is derived from an EMBL/GenBank/DDBJ whole genome shotgun (WGS) entry which is preliminary data.</text>
</comment>
<evidence type="ECO:0000259" key="1">
    <source>
        <dbReference type="Pfam" id="PF00534"/>
    </source>
</evidence>
<dbReference type="Pfam" id="PF00534">
    <property type="entry name" value="Glycos_transf_1"/>
    <property type="match status" value="1"/>
</dbReference>
<dbReference type="SUPFAM" id="SSF53756">
    <property type="entry name" value="UDP-Glycosyltransferase/glycogen phosphorylase"/>
    <property type="match status" value="1"/>
</dbReference>
<dbReference type="InterPro" id="IPR028098">
    <property type="entry name" value="Glyco_trans_4-like_N"/>
</dbReference>
<dbReference type="Gene3D" id="3.40.50.2000">
    <property type="entry name" value="Glycogen Phosphorylase B"/>
    <property type="match status" value="2"/>
</dbReference>
<keyword evidence="4" id="KW-1185">Reference proteome</keyword>
<dbReference type="EMBL" id="JBHSJF010000006">
    <property type="protein sequence ID" value="MFC5068246.1"/>
    <property type="molecule type" value="Genomic_DNA"/>
</dbReference>
<feature type="domain" description="Glycosyl transferase family 1" evidence="1">
    <location>
        <begin position="171"/>
        <end position="297"/>
    </location>
</feature>
<evidence type="ECO:0000259" key="2">
    <source>
        <dbReference type="Pfam" id="PF13439"/>
    </source>
</evidence>
<gene>
    <name evidence="3" type="ORF">ACFPFW_09495</name>
</gene>
<evidence type="ECO:0000313" key="3">
    <source>
        <dbReference type="EMBL" id="MFC5068246.1"/>
    </source>
</evidence>
<protein>
    <submittedName>
        <fullName evidence="3">Glycosyltransferase family 4 protein</fullName>
        <ecNumber evidence="3">2.4.-.-</ecNumber>
    </submittedName>
</protein>
<sequence>MRILIVTDAWHPQVNGVVRTLERVADEVRAMGHDVLFLTPDMFRTIPMPTYPEIRLAMTPPGAVAVRIKKFAPDHLHIATEGPLGQAARRACLNRRWSFTTSYHTRFPEYLRARLPVPESWSYAFLRRFHNAGRGTLVATRSLARELEGRGFNKVRLWTRGVDSEMFRPREKRVLDLPGPIFLSVGRVAVEKNLEAFLSLDLPGTKVVVGEGPALDMLKTRYPAAVFLGKKTGEELAEIFSSADVFVFPSLTDTFGIVILEALASGVPVAAYPVTGPIDVLHGTKAGALDHDLRVAALAALELKREDARALALEHSWQECARIFIREMEMAKEGPQAETAPQTA</sequence>
<name>A0ABV9Z5U3_9HYPH</name>
<dbReference type="CDD" id="cd03814">
    <property type="entry name" value="GT4-like"/>
    <property type="match status" value="1"/>
</dbReference>
<evidence type="ECO:0000313" key="4">
    <source>
        <dbReference type="Proteomes" id="UP001595796"/>
    </source>
</evidence>
<dbReference type="RefSeq" id="WP_114955838.1">
    <property type="nucleotide sequence ID" value="NZ_JBHSJF010000006.1"/>
</dbReference>
<dbReference type="PANTHER" id="PTHR45947:SF3">
    <property type="entry name" value="SULFOQUINOVOSYL TRANSFERASE SQD2"/>
    <property type="match status" value="1"/>
</dbReference>
<organism evidence="3 4">
    <name type="scientific">Flaviflagellibacter deserti</name>
    <dbReference type="NCBI Taxonomy" id="2267266"/>
    <lineage>
        <taxon>Bacteria</taxon>
        <taxon>Pseudomonadati</taxon>
        <taxon>Pseudomonadota</taxon>
        <taxon>Alphaproteobacteria</taxon>
        <taxon>Hyphomicrobiales</taxon>
        <taxon>Flaviflagellibacter</taxon>
    </lineage>
</organism>
<dbReference type="EC" id="2.4.-.-" evidence="3"/>
<dbReference type="InterPro" id="IPR050194">
    <property type="entry name" value="Glycosyltransferase_grp1"/>
</dbReference>
<dbReference type="InterPro" id="IPR001296">
    <property type="entry name" value="Glyco_trans_1"/>
</dbReference>
<dbReference type="GO" id="GO:0016757">
    <property type="term" value="F:glycosyltransferase activity"/>
    <property type="evidence" value="ECO:0007669"/>
    <property type="project" value="UniProtKB-KW"/>
</dbReference>
<keyword evidence="3" id="KW-0808">Transferase</keyword>
<dbReference type="PANTHER" id="PTHR45947">
    <property type="entry name" value="SULFOQUINOVOSYL TRANSFERASE SQD2"/>
    <property type="match status" value="1"/>
</dbReference>
<keyword evidence="3" id="KW-0328">Glycosyltransferase</keyword>
<feature type="domain" description="Glycosyltransferase subfamily 4-like N-terminal" evidence="2">
    <location>
        <begin position="14"/>
        <end position="165"/>
    </location>
</feature>